<gene>
    <name evidence="1" type="ORF">ZEAMMB73_Zm00001d020359</name>
</gene>
<dbReference type="EMBL" id="CM007650">
    <property type="protein sequence ID" value="ONM54776.1"/>
    <property type="molecule type" value="Genomic_DNA"/>
</dbReference>
<dbReference type="PANTHER" id="PTHR12732:SF0">
    <property type="entry name" value="PCI DOMAIN-CONTAINING PROTEIN 2"/>
    <property type="match status" value="1"/>
</dbReference>
<dbReference type="ExpressionAtlas" id="A0A1D6I3R2">
    <property type="expression patterns" value="baseline and differential"/>
</dbReference>
<reference evidence="1" key="1">
    <citation type="submission" date="2015-12" db="EMBL/GenBank/DDBJ databases">
        <title>Update maize B73 reference genome by single molecule sequencing technologies.</title>
        <authorList>
            <consortium name="Maize Genome Sequencing Project"/>
            <person name="Ware D."/>
        </authorList>
    </citation>
    <scope>NUCLEOTIDE SEQUENCE [LARGE SCALE GENOMIC DNA]</scope>
    <source>
        <tissue evidence="1">Seedling</tissue>
    </source>
</reference>
<proteinExistence type="predicted"/>
<dbReference type="GO" id="GO:0003723">
    <property type="term" value="F:RNA binding"/>
    <property type="evidence" value="ECO:0007669"/>
    <property type="project" value="InterPro"/>
</dbReference>
<dbReference type="SMART" id="SM00753">
    <property type="entry name" value="PAM"/>
    <property type="match status" value="1"/>
</dbReference>
<dbReference type="GO" id="GO:0003690">
    <property type="term" value="F:double-stranded DNA binding"/>
    <property type="evidence" value="ECO:0007669"/>
    <property type="project" value="InterPro"/>
</dbReference>
<dbReference type="InterPro" id="IPR045114">
    <property type="entry name" value="Csn12-like"/>
</dbReference>
<accession>A0A1D6I3R2</accession>
<sequence>MFQVKGPKRIGALYVTCQLFKIYFRLGTVNLCRSVIRSIETARNFDFEDFPVKDKVTYMYYTGRLEVFNENFLVADQKLTYALMHCNPQSESNLRRILKFLIPVKLSIGVLPKRTLLERYSLLEVFFTHT</sequence>
<protein>
    <submittedName>
        <fullName evidence="1">Enhanced ethylene response protein 5</fullName>
    </submittedName>
</protein>
<dbReference type="PANTHER" id="PTHR12732">
    <property type="entry name" value="UNCHARACTERIZED PROTEASOME COMPONENT REGION PCI-CONTAINING"/>
    <property type="match status" value="1"/>
</dbReference>
<organism evidence="1">
    <name type="scientific">Zea mays</name>
    <name type="common">Maize</name>
    <dbReference type="NCBI Taxonomy" id="4577"/>
    <lineage>
        <taxon>Eukaryota</taxon>
        <taxon>Viridiplantae</taxon>
        <taxon>Streptophyta</taxon>
        <taxon>Embryophyta</taxon>
        <taxon>Tracheophyta</taxon>
        <taxon>Spermatophyta</taxon>
        <taxon>Magnoliopsida</taxon>
        <taxon>Liliopsida</taxon>
        <taxon>Poales</taxon>
        <taxon>Poaceae</taxon>
        <taxon>PACMAD clade</taxon>
        <taxon>Panicoideae</taxon>
        <taxon>Andropogonodae</taxon>
        <taxon>Andropogoneae</taxon>
        <taxon>Tripsacinae</taxon>
        <taxon>Zea</taxon>
    </lineage>
</organism>
<dbReference type="AlphaFoldDB" id="A0A1D6I3R2"/>
<evidence type="ECO:0000313" key="1">
    <source>
        <dbReference type="EMBL" id="ONM54776.1"/>
    </source>
</evidence>
<name>A0A1D6I3R2_MAIZE</name>